<organism evidence="1 2">
    <name type="scientific">Candidatus Daviesbacteria bacterium RIFCSPHIGHO2_01_FULL_40_11</name>
    <dbReference type="NCBI Taxonomy" id="1797762"/>
    <lineage>
        <taxon>Bacteria</taxon>
        <taxon>Candidatus Daviesiibacteriota</taxon>
    </lineage>
</organism>
<comment type="caution">
    <text evidence="1">The sequence shown here is derived from an EMBL/GenBank/DDBJ whole genome shotgun (WGS) entry which is preliminary data.</text>
</comment>
<dbReference type="EMBL" id="MFCP01000005">
    <property type="protein sequence ID" value="OGE29521.1"/>
    <property type="molecule type" value="Genomic_DNA"/>
</dbReference>
<dbReference type="AlphaFoldDB" id="A0A1F5JLJ1"/>
<proteinExistence type="predicted"/>
<name>A0A1F5JLJ1_9BACT</name>
<evidence type="ECO:0000313" key="2">
    <source>
        <dbReference type="Proteomes" id="UP000177555"/>
    </source>
</evidence>
<accession>A0A1F5JLJ1</accession>
<dbReference type="Proteomes" id="UP000177555">
    <property type="component" value="Unassembled WGS sequence"/>
</dbReference>
<protein>
    <submittedName>
        <fullName evidence="1">Uncharacterized protein</fullName>
    </submittedName>
</protein>
<evidence type="ECO:0000313" key="1">
    <source>
        <dbReference type="EMBL" id="OGE29521.1"/>
    </source>
</evidence>
<reference evidence="1 2" key="1">
    <citation type="journal article" date="2016" name="Nat. Commun.">
        <title>Thousands of microbial genomes shed light on interconnected biogeochemical processes in an aquifer system.</title>
        <authorList>
            <person name="Anantharaman K."/>
            <person name="Brown C.T."/>
            <person name="Hug L.A."/>
            <person name="Sharon I."/>
            <person name="Castelle C.J."/>
            <person name="Probst A.J."/>
            <person name="Thomas B.C."/>
            <person name="Singh A."/>
            <person name="Wilkins M.J."/>
            <person name="Karaoz U."/>
            <person name="Brodie E.L."/>
            <person name="Williams K.H."/>
            <person name="Hubbard S.S."/>
            <person name="Banfield J.F."/>
        </authorList>
    </citation>
    <scope>NUCLEOTIDE SEQUENCE [LARGE SCALE GENOMIC DNA]</scope>
</reference>
<gene>
    <name evidence="1" type="ORF">A2867_00950</name>
</gene>
<sequence>MGVFDELQVLMNEKAGQLPYRKRVIRIDYLFSKETELGRMREADSRFIKGMEKVLGGGLERHTRAWPR</sequence>